<evidence type="ECO:0000313" key="2">
    <source>
        <dbReference type="Proteomes" id="UP000194798"/>
    </source>
</evidence>
<dbReference type="PANTHER" id="PTHR34352">
    <property type="entry name" value="PROTEIN YHFA"/>
    <property type="match status" value="1"/>
</dbReference>
<dbReference type="Proteomes" id="UP000194798">
    <property type="component" value="Unassembled WGS sequence"/>
</dbReference>
<name>A0A251X9R4_9GAMM</name>
<dbReference type="AlphaFoldDB" id="A0A251X9R4"/>
<dbReference type="OrthoDB" id="9804010at2"/>
<proteinExistence type="predicted"/>
<dbReference type="PANTHER" id="PTHR34352:SF1">
    <property type="entry name" value="PROTEIN YHFA"/>
    <property type="match status" value="1"/>
</dbReference>
<dbReference type="NCBIfam" id="NF008009">
    <property type="entry name" value="PRK10738.1"/>
    <property type="match status" value="1"/>
</dbReference>
<gene>
    <name evidence="1" type="ORF">TPSD3_04940</name>
</gene>
<keyword evidence="2" id="KW-1185">Reference proteome</keyword>
<protein>
    <submittedName>
        <fullName evidence="1">Peroxiredoxin</fullName>
    </submittedName>
</protein>
<sequence>MKTRIKRVENVCLMAESESGHTVIIDGSPEIGGRNLGVRPMELILMGLGGCTTMDVLSILSKQRQEVTDCVIQVNAERREAVPKIFSEIHIHFVVTGRNLSESLVKRAVDLSAEKYCSVSAMLQATVKITYSFDIVESTP</sequence>
<evidence type="ECO:0000313" key="1">
    <source>
        <dbReference type="EMBL" id="OUD15043.1"/>
    </source>
</evidence>
<dbReference type="Gene3D" id="2.20.25.10">
    <property type="match status" value="1"/>
</dbReference>
<dbReference type="Gene3D" id="3.30.300.20">
    <property type="match status" value="1"/>
</dbReference>
<reference evidence="1 2" key="1">
    <citation type="submission" date="2016-12" db="EMBL/GenBank/DDBJ databases">
        <title>Thioflexothrix psekupsii D3 genome sequencing and assembly.</title>
        <authorList>
            <person name="Fomenkov A."/>
            <person name="Vincze T."/>
            <person name="Grabovich M."/>
            <person name="Anton B.P."/>
            <person name="Dubinina G."/>
            <person name="Orlova M."/>
            <person name="Belousova E."/>
            <person name="Roberts R.J."/>
        </authorList>
    </citation>
    <scope>NUCLEOTIDE SEQUENCE [LARGE SCALE GENOMIC DNA]</scope>
    <source>
        <strain evidence="1">D3</strain>
    </source>
</reference>
<dbReference type="EMBL" id="MSLT01000007">
    <property type="protein sequence ID" value="OUD15043.1"/>
    <property type="molecule type" value="Genomic_DNA"/>
</dbReference>
<dbReference type="RefSeq" id="WP_086487482.1">
    <property type="nucleotide sequence ID" value="NZ_MSLT01000007.1"/>
</dbReference>
<dbReference type="InterPro" id="IPR015946">
    <property type="entry name" value="KH_dom-like_a/b"/>
</dbReference>
<dbReference type="Pfam" id="PF02566">
    <property type="entry name" value="OsmC"/>
    <property type="match status" value="1"/>
</dbReference>
<comment type="caution">
    <text evidence="1">The sequence shown here is derived from an EMBL/GenBank/DDBJ whole genome shotgun (WGS) entry which is preliminary data.</text>
</comment>
<dbReference type="InterPro" id="IPR036102">
    <property type="entry name" value="OsmC/Ohrsf"/>
</dbReference>
<organism evidence="1 2">
    <name type="scientific">Thioflexithrix psekupsensis</name>
    <dbReference type="NCBI Taxonomy" id="1570016"/>
    <lineage>
        <taxon>Bacteria</taxon>
        <taxon>Pseudomonadati</taxon>
        <taxon>Pseudomonadota</taxon>
        <taxon>Gammaproteobacteria</taxon>
        <taxon>Thiotrichales</taxon>
        <taxon>Thioflexithrix</taxon>
    </lineage>
</organism>
<accession>A0A251X9R4</accession>
<dbReference type="InterPro" id="IPR003718">
    <property type="entry name" value="OsmC/Ohr_fam"/>
</dbReference>
<dbReference type="SUPFAM" id="SSF82784">
    <property type="entry name" value="OsmC-like"/>
    <property type="match status" value="1"/>
</dbReference>